<dbReference type="CDD" id="cd14798">
    <property type="entry name" value="RX-CC_like"/>
    <property type="match status" value="1"/>
</dbReference>
<evidence type="ECO:0000256" key="2">
    <source>
        <dbReference type="ARBA" id="ARBA00022741"/>
    </source>
</evidence>
<name>A0ABD1LFZ5_9FABA</name>
<dbReference type="GO" id="GO:0006952">
    <property type="term" value="P:defense response"/>
    <property type="evidence" value="ECO:0007669"/>
    <property type="project" value="UniProtKB-KW"/>
</dbReference>
<feature type="domain" description="Disease resistance R13L4/SHOC-2-like LRR" evidence="6">
    <location>
        <begin position="197"/>
        <end position="381"/>
    </location>
</feature>
<feature type="region of interest" description="Disordered" evidence="4">
    <location>
        <begin position="381"/>
        <end position="497"/>
    </location>
</feature>
<keyword evidence="2" id="KW-0547">Nucleotide-binding</keyword>
<evidence type="ECO:0000313" key="8">
    <source>
        <dbReference type="Proteomes" id="UP001603857"/>
    </source>
</evidence>
<dbReference type="Gene3D" id="1.20.5.4130">
    <property type="match status" value="1"/>
</dbReference>
<feature type="compositionally biased region" description="Basic and acidic residues" evidence="4">
    <location>
        <begin position="473"/>
        <end position="484"/>
    </location>
</feature>
<dbReference type="PANTHER" id="PTHR47186">
    <property type="entry name" value="LEUCINE-RICH REPEAT-CONTAINING PROTEIN 57"/>
    <property type="match status" value="1"/>
</dbReference>
<dbReference type="AlphaFoldDB" id="A0ABD1LFZ5"/>
<keyword evidence="3" id="KW-0611">Plant defense</keyword>
<reference evidence="7 8" key="1">
    <citation type="submission" date="2024-08" db="EMBL/GenBank/DDBJ databases">
        <title>Insights into the chromosomal genome structure of Flemingia macrophylla.</title>
        <authorList>
            <person name="Ding Y."/>
            <person name="Zhao Y."/>
            <person name="Bi W."/>
            <person name="Wu M."/>
            <person name="Zhao G."/>
            <person name="Gong Y."/>
            <person name="Li W."/>
            <person name="Zhang P."/>
        </authorList>
    </citation>
    <scope>NUCLEOTIDE SEQUENCE [LARGE SCALE GENOMIC DNA]</scope>
    <source>
        <strain evidence="7">DYQJB</strain>
        <tissue evidence="7">Leaf</tissue>
    </source>
</reference>
<evidence type="ECO:0000256" key="4">
    <source>
        <dbReference type="SAM" id="MobiDB-lite"/>
    </source>
</evidence>
<feature type="compositionally biased region" description="Polar residues" evidence="4">
    <location>
        <begin position="414"/>
        <end position="427"/>
    </location>
</feature>
<evidence type="ECO:0008006" key="9">
    <source>
        <dbReference type="Google" id="ProtNLM"/>
    </source>
</evidence>
<evidence type="ECO:0000256" key="1">
    <source>
        <dbReference type="ARBA" id="ARBA00022737"/>
    </source>
</evidence>
<dbReference type="PANTHER" id="PTHR47186:SF3">
    <property type="entry name" value="OS09G0267800 PROTEIN"/>
    <property type="match status" value="1"/>
</dbReference>
<evidence type="ECO:0000259" key="5">
    <source>
        <dbReference type="Pfam" id="PF18052"/>
    </source>
</evidence>
<sequence>MAEMAVSFAREKLLPLIIDEANLLWGIPKEFAVIKKELEYIQAFLRDADRRAIEEGDNTNAGIKTWVKDLREASFRIEDVIDEYILYVEQHPDAFGCTDLLFEFLDGIKQRSKDYHFQIQPSIQQGPRDELIELQGQIESALIDNENGSRILITTIKMDVAKSFKSSRFDHVHELEPLNFEKSMVFEFEDAKFDLIPENWVNLAHLKCLSFKYSSILSPSIPEFICKLQNLETLDIRIAFSGSNRNGVFEMPKDICKLTKLRHLLGYNMRFSQSKNNLEGLTSLQTLSKVSVSLDEGELIKELAKLKQLRNLGLTNLKEENGSSLCSSINEMQNLKKLYVASAYGEVIDLTNMSSLVMLRKLKLNGKLNKIPEWIPQLQNLDTEGEDSNDGLTDTEKDRVSSVTDTEGEDSKDGLTQSGKIGVSSVTDTEREDSKDGLTQSGKIGVSSVTGHRTLKDTEAEDSKDGLTQVGKLDTERDDSKDGLTDIGKVCVSSANG</sequence>
<comment type="caution">
    <text evidence="7">The sequence shown here is derived from an EMBL/GenBank/DDBJ whole genome shotgun (WGS) entry which is preliminary data.</text>
</comment>
<dbReference type="InterPro" id="IPR038005">
    <property type="entry name" value="RX-like_CC"/>
</dbReference>
<feature type="compositionally biased region" description="Basic and acidic residues" evidence="4">
    <location>
        <begin position="454"/>
        <end position="465"/>
    </location>
</feature>
<dbReference type="InterPro" id="IPR032675">
    <property type="entry name" value="LRR_dom_sf"/>
</dbReference>
<protein>
    <recommendedName>
        <fullName evidence="9">Rx N-terminal domain-containing protein</fullName>
    </recommendedName>
</protein>
<keyword evidence="8" id="KW-1185">Reference proteome</keyword>
<proteinExistence type="predicted"/>
<dbReference type="Pfam" id="PF23598">
    <property type="entry name" value="LRR_14"/>
    <property type="match status" value="1"/>
</dbReference>
<feature type="compositionally biased region" description="Polar residues" evidence="4">
    <location>
        <begin position="437"/>
        <end position="451"/>
    </location>
</feature>
<dbReference type="Gene3D" id="3.80.10.10">
    <property type="entry name" value="Ribonuclease Inhibitor"/>
    <property type="match status" value="1"/>
</dbReference>
<dbReference type="GO" id="GO:0000166">
    <property type="term" value="F:nucleotide binding"/>
    <property type="evidence" value="ECO:0007669"/>
    <property type="project" value="UniProtKB-KW"/>
</dbReference>
<organism evidence="7 8">
    <name type="scientific">Flemingia macrophylla</name>
    <dbReference type="NCBI Taxonomy" id="520843"/>
    <lineage>
        <taxon>Eukaryota</taxon>
        <taxon>Viridiplantae</taxon>
        <taxon>Streptophyta</taxon>
        <taxon>Embryophyta</taxon>
        <taxon>Tracheophyta</taxon>
        <taxon>Spermatophyta</taxon>
        <taxon>Magnoliopsida</taxon>
        <taxon>eudicotyledons</taxon>
        <taxon>Gunneridae</taxon>
        <taxon>Pentapetalae</taxon>
        <taxon>rosids</taxon>
        <taxon>fabids</taxon>
        <taxon>Fabales</taxon>
        <taxon>Fabaceae</taxon>
        <taxon>Papilionoideae</taxon>
        <taxon>50 kb inversion clade</taxon>
        <taxon>NPAAA clade</taxon>
        <taxon>indigoferoid/millettioid clade</taxon>
        <taxon>Phaseoleae</taxon>
        <taxon>Flemingia</taxon>
    </lineage>
</organism>
<dbReference type="Proteomes" id="UP001603857">
    <property type="component" value="Unassembled WGS sequence"/>
</dbReference>
<evidence type="ECO:0000256" key="3">
    <source>
        <dbReference type="ARBA" id="ARBA00022821"/>
    </source>
</evidence>
<accession>A0ABD1LFZ5</accession>
<evidence type="ECO:0000313" key="7">
    <source>
        <dbReference type="EMBL" id="KAL2322454.1"/>
    </source>
</evidence>
<gene>
    <name evidence="7" type="ORF">Fmac_026833</name>
</gene>
<dbReference type="Pfam" id="PF18052">
    <property type="entry name" value="Rx_N"/>
    <property type="match status" value="1"/>
</dbReference>
<evidence type="ECO:0000259" key="6">
    <source>
        <dbReference type="Pfam" id="PF23598"/>
    </source>
</evidence>
<dbReference type="EMBL" id="JBGMDY010000009">
    <property type="protein sequence ID" value="KAL2322454.1"/>
    <property type="molecule type" value="Genomic_DNA"/>
</dbReference>
<dbReference type="InterPro" id="IPR041118">
    <property type="entry name" value="Rx_N"/>
</dbReference>
<dbReference type="SUPFAM" id="SSF52058">
    <property type="entry name" value="L domain-like"/>
    <property type="match status" value="1"/>
</dbReference>
<dbReference type="InterPro" id="IPR055414">
    <property type="entry name" value="LRR_R13L4/SHOC2-like"/>
</dbReference>
<feature type="domain" description="Disease resistance N-terminal" evidence="5">
    <location>
        <begin position="5"/>
        <end position="92"/>
    </location>
</feature>
<keyword evidence="1" id="KW-0677">Repeat</keyword>